<evidence type="ECO:0000259" key="3">
    <source>
        <dbReference type="Pfam" id="PF12682"/>
    </source>
</evidence>
<dbReference type="Pfam" id="PF12682">
    <property type="entry name" value="Flavodoxin_4"/>
    <property type="match status" value="1"/>
</dbReference>
<dbReference type="EMBL" id="JBBMEI010000057">
    <property type="protein sequence ID" value="MEQ2359527.1"/>
    <property type="molecule type" value="Genomic_DNA"/>
</dbReference>
<evidence type="ECO:0000256" key="1">
    <source>
        <dbReference type="SAM" id="MobiDB-lite"/>
    </source>
</evidence>
<evidence type="ECO:0000313" key="5">
    <source>
        <dbReference type="Proteomes" id="UP001446032"/>
    </source>
</evidence>
<gene>
    <name evidence="4" type="ORF">WMO75_14595</name>
</gene>
<organism evidence="4 5">
    <name type="scientific">Blautia intestinihominis</name>
    <dbReference type="NCBI Taxonomy" id="3133152"/>
    <lineage>
        <taxon>Bacteria</taxon>
        <taxon>Bacillati</taxon>
        <taxon>Bacillota</taxon>
        <taxon>Clostridia</taxon>
        <taxon>Lachnospirales</taxon>
        <taxon>Lachnospiraceae</taxon>
        <taxon>Blautia</taxon>
    </lineage>
</organism>
<evidence type="ECO:0000313" key="4">
    <source>
        <dbReference type="EMBL" id="MEQ2359527.1"/>
    </source>
</evidence>
<feature type="domain" description="Flavodoxin-like" evidence="3">
    <location>
        <begin position="77"/>
        <end position="228"/>
    </location>
</feature>
<feature type="region of interest" description="Disordered" evidence="1">
    <location>
        <begin position="24"/>
        <end position="71"/>
    </location>
</feature>
<dbReference type="PANTHER" id="PTHR39201:SF1">
    <property type="entry name" value="FLAVODOXIN-LIKE DOMAIN-CONTAINING PROTEIN"/>
    <property type="match status" value="1"/>
</dbReference>
<proteinExistence type="predicted"/>
<feature type="chain" id="PRO_5047064724" evidence="2">
    <location>
        <begin position="20"/>
        <end position="245"/>
    </location>
</feature>
<feature type="signal peptide" evidence="2">
    <location>
        <begin position="1"/>
        <end position="19"/>
    </location>
</feature>
<dbReference type="PANTHER" id="PTHR39201">
    <property type="entry name" value="EXPORTED PROTEIN-RELATED"/>
    <property type="match status" value="1"/>
</dbReference>
<evidence type="ECO:0000256" key="2">
    <source>
        <dbReference type="SAM" id="SignalP"/>
    </source>
</evidence>
<sequence length="245" mass="26761">MSKKITGVLLCMLMGVTLAACGNSSGTDNPKGQTTDQSEVSSQEKESLSDTQTGITADTEENYSEAEQTSETNNTRILVAYFSRADDNYGVGVVEKGNTEIIAEMIAEETGADTFKIERATPYPADYDACTEEAQQEQRKNARPELKNTLDNLDDYDVVYLGMPVWWGDMPMPVYTFVEGLDWNGKTVYPFTTHAGSRLSSIPRTLGNICDGATIGDGFTIAGTDAQNAQDKAKEAVTEWLRSNE</sequence>
<feature type="compositionally biased region" description="Polar residues" evidence="1">
    <location>
        <begin position="24"/>
        <end position="41"/>
    </location>
</feature>
<dbReference type="SUPFAM" id="SSF52218">
    <property type="entry name" value="Flavoproteins"/>
    <property type="match status" value="1"/>
</dbReference>
<name>A0ABV1ANX8_9FIRM</name>
<dbReference type="RefSeq" id="WP_270210009.1">
    <property type="nucleotide sequence ID" value="NZ_JBBMEI010000057.1"/>
</dbReference>
<accession>A0ABV1ANX8</accession>
<dbReference type="Gene3D" id="3.40.50.360">
    <property type="match status" value="1"/>
</dbReference>
<protein>
    <submittedName>
        <fullName evidence="4">Flavodoxin</fullName>
    </submittedName>
</protein>
<keyword evidence="5" id="KW-1185">Reference proteome</keyword>
<keyword evidence="2" id="KW-0732">Signal</keyword>
<reference evidence="4 5" key="1">
    <citation type="submission" date="2024-03" db="EMBL/GenBank/DDBJ databases">
        <title>Human intestinal bacterial collection.</title>
        <authorList>
            <person name="Pauvert C."/>
            <person name="Hitch T.C.A."/>
            <person name="Clavel T."/>
        </authorList>
    </citation>
    <scope>NUCLEOTIDE SEQUENCE [LARGE SCALE GENOMIC DNA]</scope>
    <source>
        <strain evidence="4 5">CLA-AA-H95</strain>
    </source>
</reference>
<dbReference type="Proteomes" id="UP001446032">
    <property type="component" value="Unassembled WGS sequence"/>
</dbReference>
<dbReference type="InterPro" id="IPR008254">
    <property type="entry name" value="Flavodoxin/NO_synth"/>
</dbReference>
<dbReference type="PROSITE" id="PS51257">
    <property type="entry name" value="PROKAR_LIPOPROTEIN"/>
    <property type="match status" value="1"/>
</dbReference>
<dbReference type="InterPro" id="IPR029039">
    <property type="entry name" value="Flavoprotein-like_sf"/>
</dbReference>
<comment type="caution">
    <text evidence="4">The sequence shown here is derived from an EMBL/GenBank/DDBJ whole genome shotgun (WGS) entry which is preliminary data.</text>
</comment>